<dbReference type="Pfam" id="PF00135">
    <property type="entry name" value="COesterase"/>
    <property type="match status" value="1"/>
</dbReference>
<dbReference type="Proteomes" id="UP000281553">
    <property type="component" value="Unassembled WGS sequence"/>
</dbReference>
<accession>A0A3P7P8W7</accession>
<protein>
    <recommendedName>
        <fullName evidence="5">Carboxylesterase type B domain-containing protein</fullName>
    </recommendedName>
</protein>
<evidence type="ECO:0000313" key="7">
    <source>
        <dbReference type="Proteomes" id="UP000281553"/>
    </source>
</evidence>
<dbReference type="PRINTS" id="PR00878">
    <property type="entry name" value="CHOLNESTRASE"/>
</dbReference>
<dbReference type="PANTHER" id="PTHR43918:SF4">
    <property type="entry name" value="CARBOXYLIC ESTER HYDROLASE"/>
    <property type="match status" value="1"/>
</dbReference>
<reference evidence="6 7" key="1">
    <citation type="submission" date="2018-11" db="EMBL/GenBank/DDBJ databases">
        <authorList>
            <consortium name="Pathogen Informatics"/>
        </authorList>
    </citation>
    <scope>NUCLEOTIDE SEQUENCE [LARGE SCALE GENOMIC DNA]</scope>
</reference>
<evidence type="ECO:0000256" key="4">
    <source>
        <dbReference type="ARBA" id="ARBA00023157"/>
    </source>
</evidence>
<dbReference type="InterPro" id="IPR000997">
    <property type="entry name" value="Cholinesterase"/>
</dbReference>
<evidence type="ECO:0000256" key="1">
    <source>
        <dbReference type="ARBA" id="ARBA00005964"/>
    </source>
</evidence>
<comment type="similarity">
    <text evidence="1">Belongs to the type-B carboxylesterase/lipase family.</text>
</comment>
<dbReference type="InterPro" id="IPR002018">
    <property type="entry name" value="CarbesteraseB"/>
</dbReference>
<dbReference type="GO" id="GO:0004104">
    <property type="term" value="F:cholinesterase activity"/>
    <property type="evidence" value="ECO:0007669"/>
    <property type="project" value="InterPro"/>
</dbReference>
<keyword evidence="3" id="KW-0378">Hydrolase</keyword>
<keyword evidence="2" id="KW-0719">Serine esterase</keyword>
<feature type="domain" description="Carboxylesterase type B" evidence="5">
    <location>
        <begin position="27"/>
        <end position="106"/>
    </location>
</feature>
<dbReference type="SUPFAM" id="SSF53474">
    <property type="entry name" value="alpha/beta-Hydrolases"/>
    <property type="match status" value="1"/>
</dbReference>
<dbReference type="OrthoDB" id="408631at2759"/>
<evidence type="ECO:0000256" key="3">
    <source>
        <dbReference type="ARBA" id="ARBA00022801"/>
    </source>
</evidence>
<gene>
    <name evidence="6" type="ORF">DILT_LOCUS12580</name>
</gene>
<organism evidence="6 7">
    <name type="scientific">Dibothriocephalus latus</name>
    <name type="common">Fish tapeworm</name>
    <name type="synonym">Diphyllobothrium latum</name>
    <dbReference type="NCBI Taxonomy" id="60516"/>
    <lineage>
        <taxon>Eukaryota</taxon>
        <taxon>Metazoa</taxon>
        <taxon>Spiralia</taxon>
        <taxon>Lophotrochozoa</taxon>
        <taxon>Platyhelminthes</taxon>
        <taxon>Cestoda</taxon>
        <taxon>Eucestoda</taxon>
        <taxon>Diphyllobothriidea</taxon>
        <taxon>Diphyllobothriidae</taxon>
        <taxon>Dibothriocephalus</taxon>
    </lineage>
</organism>
<dbReference type="InterPro" id="IPR050654">
    <property type="entry name" value="AChE-related_enzymes"/>
</dbReference>
<dbReference type="InterPro" id="IPR029058">
    <property type="entry name" value="AB_hydrolase_fold"/>
</dbReference>
<proteinExistence type="inferred from homology"/>
<keyword evidence="7" id="KW-1185">Reference proteome</keyword>
<dbReference type="EMBL" id="UYRU01066963">
    <property type="protein sequence ID" value="VDN16749.1"/>
    <property type="molecule type" value="Genomic_DNA"/>
</dbReference>
<dbReference type="PANTHER" id="PTHR43918">
    <property type="entry name" value="ACETYLCHOLINESTERASE"/>
    <property type="match status" value="1"/>
</dbReference>
<keyword evidence="4" id="KW-1015">Disulfide bond</keyword>
<evidence type="ECO:0000313" key="6">
    <source>
        <dbReference type="EMBL" id="VDN16749.1"/>
    </source>
</evidence>
<evidence type="ECO:0000256" key="2">
    <source>
        <dbReference type="ARBA" id="ARBA00022487"/>
    </source>
</evidence>
<name>A0A3P7P8W7_DIBLA</name>
<dbReference type="Gene3D" id="3.40.50.1820">
    <property type="entry name" value="alpha/beta hydrolase"/>
    <property type="match status" value="1"/>
</dbReference>
<evidence type="ECO:0000259" key="5">
    <source>
        <dbReference type="Pfam" id="PF00135"/>
    </source>
</evidence>
<dbReference type="AlphaFoldDB" id="A0A3P7P8W7"/>
<sequence>MSKQNLDNRINDIIRSGMAAAYGLKDSESEVDDSSAFMHRMDAISGDIEFTCGTQKFSQRNAQLPNAAGHFFTFVHKTCENGFPDWTGVMHGYEIDYVFGMPFSEQI</sequence>